<gene>
    <name evidence="1" type="ORF">EBT44_01650</name>
</gene>
<name>A0A965LKP4_9PROT</name>
<dbReference type="InterPro" id="IPR016193">
    <property type="entry name" value="Cytidine_deaminase-like"/>
</dbReference>
<reference evidence="1" key="1">
    <citation type="submission" date="2018-10" db="EMBL/GenBank/DDBJ databases">
        <title>Iterative Subtractive Binning of Freshwater Chronoseries Metagenomes Recovers Nearly Complete Genomes from over Four Hundred Novel Species.</title>
        <authorList>
            <person name="Rodriguez-R L.M."/>
            <person name="Tsementzi D."/>
            <person name="Luo C."/>
            <person name="Konstantinidis K.T."/>
        </authorList>
    </citation>
    <scope>NUCLEOTIDE SEQUENCE</scope>
    <source>
        <strain evidence="1">WB5_2A_028</strain>
    </source>
</reference>
<comment type="caution">
    <text evidence="1">The sequence shown here is derived from an EMBL/GenBank/DDBJ whole genome shotgun (WGS) entry which is preliminary data.</text>
</comment>
<organism evidence="1 2">
    <name type="scientific">Candidatus Fonsibacter lacus</name>
    <dbReference type="NCBI Taxonomy" id="2576439"/>
    <lineage>
        <taxon>Bacteria</taxon>
        <taxon>Pseudomonadati</taxon>
        <taxon>Pseudomonadota</taxon>
        <taxon>Alphaproteobacteria</taxon>
        <taxon>Candidatus Pelagibacterales</taxon>
        <taxon>Candidatus Pelagibacterales incertae sedis</taxon>
        <taxon>Candidatus Fonsibacter</taxon>
    </lineage>
</organism>
<dbReference type="Proteomes" id="UP000740727">
    <property type="component" value="Unassembled WGS sequence"/>
</dbReference>
<dbReference type="EMBL" id="RFXN01000010">
    <property type="protein sequence ID" value="NBR93550.1"/>
    <property type="molecule type" value="Genomic_DNA"/>
</dbReference>
<dbReference type="GO" id="GO:0003824">
    <property type="term" value="F:catalytic activity"/>
    <property type="evidence" value="ECO:0007669"/>
    <property type="project" value="InterPro"/>
</dbReference>
<accession>A0A965LKP4</accession>
<evidence type="ECO:0000313" key="2">
    <source>
        <dbReference type="Proteomes" id="UP000740727"/>
    </source>
</evidence>
<dbReference type="SUPFAM" id="SSF53927">
    <property type="entry name" value="Cytidine deaminase-like"/>
    <property type="match status" value="1"/>
</dbReference>
<evidence type="ECO:0000313" key="1">
    <source>
        <dbReference type="EMBL" id="NBR93550.1"/>
    </source>
</evidence>
<sequence>MSAERLISNSEDQKLLTLARASLHRSSLIQSAALRDGTGRTHVGNNIALESLHLDALQVALAMAISSGADAIEAAVVVGEQPTVIAITNIREISKNSLIWHVTADGSARAL</sequence>
<proteinExistence type="predicted"/>
<dbReference type="Gene3D" id="3.40.140.10">
    <property type="entry name" value="Cytidine Deaminase, domain 2"/>
    <property type="match status" value="1"/>
</dbReference>
<dbReference type="AlphaFoldDB" id="A0A965LKP4"/>
<protein>
    <submittedName>
        <fullName evidence="1">Cytidine deaminase</fullName>
    </submittedName>
</protein>